<dbReference type="SUPFAM" id="SSF89447">
    <property type="entry name" value="AbrB/MazE/MraZ-like"/>
    <property type="match status" value="1"/>
</dbReference>
<sequence>MLLAKANESKNTCTITIPIPLPFSGEVGVEITGNTLTMPGDSGDVKVLVKRKDNLTTIILPMLAAEQLRIYEGTLVKVTVEGGKVIIERPDRIPLEEYLYLMALPYHASLVNYMKKDLKVKLPEIQVLQWPDVLLSGKKIHNDIYADPSGNIAFKENPPLPTTFLTALYIVKGFDYEDARALARITHIAHREGVVRGSIEKLPEIKEEDLENALAEVGSNDISDLLVDIGPVNRPWELVKSLVMEYPSTEVAKLVLTLLKLLD</sequence>
<dbReference type="Proteomes" id="UP001571980">
    <property type="component" value="Unassembled WGS sequence"/>
</dbReference>
<proteinExistence type="predicted"/>
<gene>
    <name evidence="1" type="ORF">P8X34_10740</name>
</gene>
<evidence type="ECO:0000313" key="2">
    <source>
        <dbReference type="Proteomes" id="UP001571980"/>
    </source>
</evidence>
<comment type="caution">
    <text evidence="1">The sequence shown here is derived from an EMBL/GenBank/DDBJ whole genome shotgun (WGS) entry which is preliminary data.</text>
</comment>
<keyword evidence="2" id="KW-1185">Reference proteome</keyword>
<name>A0ABV4T5Q8_9EURY</name>
<protein>
    <submittedName>
        <fullName evidence="1">Uncharacterized protein</fullName>
    </submittedName>
</protein>
<organism evidence="1 2">
    <name type="scientific">Pyrococcus kukulkanii</name>
    <dbReference type="NCBI Taxonomy" id="1609559"/>
    <lineage>
        <taxon>Archaea</taxon>
        <taxon>Methanobacteriati</taxon>
        <taxon>Methanobacteriota</taxon>
        <taxon>Thermococci</taxon>
        <taxon>Thermococcales</taxon>
        <taxon>Thermococcaceae</taxon>
        <taxon>Pyrococcus</taxon>
    </lineage>
</organism>
<accession>A0ABV4T5Q8</accession>
<reference evidence="1 2" key="1">
    <citation type="submission" date="2023-03" db="EMBL/GenBank/DDBJ databases">
        <title>Speciation in Pyrococcus: adaptation to high temperature as a mechanism.</title>
        <authorList>
            <person name="Gu J."/>
        </authorList>
    </citation>
    <scope>NUCLEOTIDE SEQUENCE [LARGE SCALE GENOMIC DNA]</scope>
    <source>
        <strain evidence="1 2">LMOA34</strain>
    </source>
</reference>
<dbReference type="RefSeq" id="WP_372824630.1">
    <property type="nucleotide sequence ID" value="NZ_JARRIG010000007.1"/>
</dbReference>
<dbReference type="EMBL" id="JARRIG010000007">
    <property type="protein sequence ID" value="MFA4805202.1"/>
    <property type="molecule type" value="Genomic_DNA"/>
</dbReference>
<evidence type="ECO:0000313" key="1">
    <source>
        <dbReference type="EMBL" id="MFA4805202.1"/>
    </source>
</evidence>
<dbReference type="InterPro" id="IPR037914">
    <property type="entry name" value="SpoVT-AbrB_sf"/>
</dbReference>